<evidence type="ECO:0000259" key="6">
    <source>
        <dbReference type="Pfam" id="PF07669"/>
    </source>
</evidence>
<dbReference type="Gene3D" id="3.40.50.150">
    <property type="entry name" value="Vaccinia Virus protein VP39"/>
    <property type="match status" value="1"/>
</dbReference>
<keyword evidence="3" id="KW-0808">Transferase</keyword>
<evidence type="ECO:0000313" key="8">
    <source>
        <dbReference type="Proteomes" id="UP001262582"/>
    </source>
</evidence>
<dbReference type="RefSeq" id="WP_311503338.1">
    <property type="nucleotide sequence ID" value="NZ_JAVRHK010000006.1"/>
</dbReference>
<evidence type="ECO:0000256" key="5">
    <source>
        <dbReference type="ARBA" id="ARBA00047942"/>
    </source>
</evidence>
<gene>
    <name evidence="7" type="ORF">RM539_10415</name>
</gene>
<comment type="caution">
    <text evidence="7">The sequence shown here is derived from an EMBL/GenBank/DDBJ whole genome shotgun (WGS) entry which is preliminary data.</text>
</comment>
<dbReference type="InterPro" id="IPR050953">
    <property type="entry name" value="N4_N6_ade-DNA_methylase"/>
</dbReference>
<evidence type="ECO:0000256" key="4">
    <source>
        <dbReference type="ARBA" id="ARBA00022691"/>
    </source>
</evidence>
<evidence type="ECO:0000313" key="7">
    <source>
        <dbReference type="EMBL" id="MDT0676994.1"/>
    </source>
</evidence>
<dbReference type="Pfam" id="PF07669">
    <property type="entry name" value="Eco57I"/>
    <property type="match status" value="1"/>
</dbReference>
<dbReference type="PANTHER" id="PTHR33841">
    <property type="entry name" value="DNA METHYLTRANSFERASE YEEA-RELATED"/>
    <property type="match status" value="1"/>
</dbReference>
<dbReference type="GO" id="GO:0008168">
    <property type="term" value="F:methyltransferase activity"/>
    <property type="evidence" value="ECO:0007669"/>
    <property type="project" value="UniProtKB-KW"/>
</dbReference>
<keyword evidence="2 7" id="KW-0489">Methyltransferase</keyword>
<dbReference type="GO" id="GO:0032259">
    <property type="term" value="P:methylation"/>
    <property type="evidence" value="ECO:0007669"/>
    <property type="project" value="UniProtKB-KW"/>
</dbReference>
<sequence>MMKHGFFTYLKSYSCDPQSVNRLIVSNFLYSNNIQKCNNVLIEQLRIKKDDSNFDDLKKFVSTFSIITIEDLIEAFEYVISPEEKVITGAIYTPNDIREFIVDQVINIKGNIDASFKLCDPACGCSGFLYTAAKMIKEKSKRSYFDIYRENLFGLDIQKFSITRSELLLSLAAIVDGEDPEYFSFNLHLGNALNFDWKNEIPDFIGFDSIVGNPPYVCSRNIDRESKILIQNWSVSSTGHPDLYIPFFELGISFLKPNATLGYITMNTFFKSVNGRALRDYFQTHMFDMKIIDFGSFQVFDSKSTYTCICVIQKSVSENLKYVKLSSTDFLVNEKLSFKSIGYKNLDFERGWNLQEREILNKIESIGTPLGKKFTSRNGIATLKNDVYIFDPFQEDEDFYFLQNDREYQIERAACVDIINPNKLTKLDSIESIRKKIIFPYRILNGQAVIIPEEEFKMEAPGAYKYLLSKKEVLATRDKGKGKDYQIWYAYGRNQSLENYNFKLFFPHISPSIPNYVINNEPSLLFVNGLAIIGENERELKYLRKIMSSRLFWFYIINSSKPYGSGYYSFSRNYIKNFGIYDFSDNEIDQLLAIKDQEEINNYIENLYDVDLTQVKPLTKVSGTTINSKSLPEVVG</sequence>
<dbReference type="Proteomes" id="UP001262582">
    <property type="component" value="Unassembled WGS sequence"/>
</dbReference>
<keyword evidence="8" id="KW-1185">Reference proteome</keyword>
<proteinExistence type="predicted"/>
<dbReference type="PROSITE" id="PS00092">
    <property type="entry name" value="N6_MTASE"/>
    <property type="match status" value="1"/>
</dbReference>
<feature type="domain" description="Type II methyltransferase M.TaqI-like" evidence="6">
    <location>
        <begin position="150"/>
        <end position="300"/>
    </location>
</feature>
<evidence type="ECO:0000256" key="3">
    <source>
        <dbReference type="ARBA" id="ARBA00022679"/>
    </source>
</evidence>
<dbReference type="InterPro" id="IPR002052">
    <property type="entry name" value="DNA_methylase_N6_adenine_CS"/>
</dbReference>
<keyword evidence="4" id="KW-0949">S-adenosyl-L-methionine</keyword>
<evidence type="ECO:0000256" key="1">
    <source>
        <dbReference type="ARBA" id="ARBA00011900"/>
    </source>
</evidence>
<dbReference type="PRINTS" id="PR00507">
    <property type="entry name" value="N12N6MTFRASE"/>
</dbReference>
<organism evidence="7 8">
    <name type="scientific">Autumnicola musiva</name>
    <dbReference type="NCBI Taxonomy" id="3075589"/>
    <lineage>
        <taxon>Bacteria</taxon>
        <taxon>Pseudomonadati</taxon>
        <taxon>Bacteroidota</taxon>
        <taxon>Flavobacteriia</taxon>
        <taxon>Flavobacteriales</taxon>
        <taxon>Flavobacteriaceae</taxon>
        <taxon>Autumnicola</taxon>
    </lineage>
</organism>
<dbReference type="EMBL" id="JAVRHK010000006">
    <property type="protein sequence ID" value="MDT0676994.1"/>
    <property type="molecule type" value="Genomic_DNA"/>
</dbReference>
<protein>
    <recommendedName>
        <fullName evidence="1">site-specific DNA-methyltransferase (adenine-specific)</fullName>
        <ecNumber evidence="1">2.1.1.72</ecNumber>
    </recommendedName>
</protein>
<dbReference type="InterPro" id="IPR029063">
    <property type="entry name" value="SAM-dependent_MTases_sf"/>
</dbReference>
<dbReference type="SUPFAM" id="SSF53335">
    <property type="entry name" value="S-adenosyl-L-methionine-dependent methyltransferases"/>
    <property type="match status" value="1"/>
</dbReference>
<comment type="catalytic activity">
    <reaction evidence="5">
        <text>a 2'-deoxyadenosine in DNA + S-adenosyl-L-methionine = an N(6)-methyl-2'-deoxyadenosine in DNA + S-adenosyl-L-homocysteine + H(+)</text>
        <dbReference type="Rhea" id="RHEA:15197"/>
        <dbReference type="Rhea" id="RHEA-COMP:12418"/>
        <dbReference type="Rhea" id="RHEA-COMP:12419"/>
        <dbReference type="ChEBI" id="CHEBI:15378"/>
        <dbReference type="ChEBI" id="CHEBI:57856"/>
        <dbReference type="ChEBI" id="CHEBI:59789"/>
        <dbReference type="ChEBI" id="CHEBI:90615"/>
        <dbReference type="ChEBI" id="CHEBI:90616"/>
        <dbReference type="EC" id="2.1.1.72"/>
    </reaction>
</comment>
<dbReference type="PANTHER" id="PTHR33841:SF1">
    <property type="entry name" value="DNA METHYLTRANSFERASE A"/>
    <property type="match status" value="1"/>
</dbReference>
<evidence type="ECO:0000256" key="2">
    <source>
        <dbReference type="ARBA" id="ARBA00022603"/>
    </source>
</evidence>
<reference evidence="7 8" key="1">
    <citation type="submission" date="2023-09" db="EMBL/GenBank/DDBJ databases">
        <authorList>
            <person name="Rey-Velasco X."/>
        </authorList>
    </citation>
    <scope>NUCLEOTIDE SEQUENCE [LARGE SCALE GENOMIC DNA]</scope>
    <source>
        <strain evidence="7 8">F117</strain>
    </source>
</reference>
<dbReference type="EC" id="2.1.1.72" evidence="1"/>
<accession>A0ABU3D639</accession>
<dbReference type="InterPro" id="IPR011639">
    <property type="entry name" value="MethylTrfase_TaqI-like_dom"/>
</dbReference>
<name>A0ABU3D639_9FLAO</name>